<evidence type="ECO:0000256" key="3">
    <source>
        <dbReference type="ARBA" id="ARBA00023163"/>
    </source>
</evidence>
<keyword evidence="2 5" id="KW-0238">DNA-binding</keyword>
<dbReference type="Pfam" id="PF00455">
    <property type="entry name" value="DeoRC"/>
    <property type="match status" value="1"/>
</dbReference>
<dbReference type="PRINTS" id="PR00037">
    <property type="entry name" value="HTHLACR"/>
</dbReference>
<dbReference type="GO" id="GO:0003677">
    <property type="term" value="F:DNA binding"/>
    <property type="evidence" value="ECO:0007669"/>
    <property type="project" value="UniProtKB-KW"/>
</dbReference>
<evidence type="ECO:0000256" key="1">
    <source>
        <dbReference type="ARBA" id="ARBA00023015"/>
    </source>
</evidence>
<dbReference type="InterPro" id="IPR037171">
    <property type="entry name" value="NagB/RpiA_transferase-like"/>
</dbReference>
<dbReference type="EMBL" id="FODY01000026">
    <property type="protein sequence ID" value="SEP41394.1"/>
    <property type="molecule type" value="Genomic_DNA"/>
</dbReference>
<proteinExistence type="predicted"/>
<dbReference type="PROSITE" id="PS00894">
    <property type="entry name" value="HTH_DEOR_1"/>
    <property type="match status" value="1"/>
</dbReference>
<dbReference type="SUPFAM" id="SSF46785">
    <property type="entry name" value="Winged helix' DNA-binding domain"/>
    <property type="match status" value="1"/>
</dbReference>
<dbReference type="Pfam" id="PF08220">
    <property type="entry name" value="HTH_DeoR"/>
    <property type="match status" value="1"/>
</dbReference>
<reference evidence="5 6" key="1">
    <citation type="submission" date="2016-10" db="EMBL/GenBank/DDBJ databases">
        <authorList>
            <person name="de Groot N.N."/>
        </authorList>
    </citation>
    <scope>NUCLEOTIDE SEQUENCE [LARGE SCALE GENOMIC DNA]</scope>
    <source>
        <strain evidence="5 6">DSM 13305</strain>
    </source>
</reference>
<feature type="domain" description="HTH deoR-type" evidence="4">
    <location>
        <begin position="3"/>
        <end position="58"/>
    </location>
</feature>
<name>A0A1H8XMQ7_9FIRM</name>
<evidence type="ECO:0000313" key="6">
    <source>
        <dbReference type="Proteomes" id="UP000198847"/>
    </source>
</evidence>
<dbReference type="Gene3D" id="1.10.10.10">
    <property type="entry name" value="Winged helix-like DNA-binding domain superfamily/Winged helix DNA-binding domain"/>
    <property type="match status" value="1"/>
</dbReference>
<dbReference type="AlphaFoldDB" id="A0A1H8XMQ7"/>
<dbReference type="SMART" id="SM01134">
    <property type="entry name" value="DeoRC"/>
    <property type="match status" value="1"/>
</dbReference>
<dbReference type="SMART" id="SM00420">
    <property type="entry name" value="HTH_DEOR"/>
    <property type="match status" value="1"/>
</dbReference>
<dbReference type="Gene3D" id="3.40.50.1360">
    <property type="match status" value="1"/>
</dbReference>
<dbReference type="OrthoDB" id="9797223at2"/>
<dbReference type="PANTHER" id="PTHR30363:SF51">
    <property type="entry name" value="HTH-TYPE TRANSCRIPTIONAL REPRESSOR GLCR"/>
    <property type="match status" value="1"/>
</dbReference>
<sequence>MFQEERIYEIVNMLKDRRVLSNQEIMQAFQISRDTARRDIVKLVNEGFAIRTHGGIALPAIQDEVKDYKKRLSINSEAKIRLGKYALKYISAGQTCFFDVSTTIQVLCQYLDENVLAFTHSLDNMEALAGKQGEVHLLGGKLEPKNRYLYGSKTIMQIEDIRFDIAFLGAAAIAADGIYVVDDEDACIKRKVAERAAFVCVVADGAKFNKTSSFKVISFEKVDVLLTTQEPPLSVKESVKHTGTTVEVV</sequence>
<dbReference type="GO" id="GO:0003700">
    <property type="term" value="F:DNA-binding transcription factor activity"/>
    <property type="evidence" value="ECO:0007669"/>
    <property type="project" value="InterPro"/>
</dbReference>
<accession>A0A1H8XMQ7</accession>
<dbReference type="SUPFAM" id="SSF100950">
    <property type="entry name" value="NagB/RpiA/CoA transferase-like"/>
    <property type="match status" value="1"/>
</dbReference>
<dbReference type="RefSeq" id="WP_091750506.1">
    <property type="nucleotide sequence ID" value="NZ_FODY01000026.1"/>
</dbReference>
<gene>
    <name evidence="5" type="ORF">SAMN04490178_12655</name>
</gene>
<evidence type="ECO:0000313" key="5">
    <source>
        <dbReference type="EMBL" id="SEP41394.1"/>
    </source>
</evidence>
<dbReference type="InterPro" id="IPR036388">
    <property type="entry name" value="WH-like_DNA-bd_sf"/>
</dbReference>
<keyword evidence="1" id="KW-0805">Transcription regulation</keyword>
<evidence type="ECO:0000256" key="2">
    <source>
        <dbReference type="ARBA" id="ARBA00023125"/>
    </source>
</evidence>
<dbReference type="STRING" id="112903.SAMN04490178_12655"/>
<protein>
    <submittedName>
        <fullName evidence="5">DNA-binding transcriptional regulator of sugar metabolism, DeoR/GlpR family</fullName>
    </submittedName>
</protein>
<keyword evidence="6" id="KW-1185">Reference proteome</keyword>
<dbReference type="InterPro" id="IPR050313">
    <property type="entry name" value="Carb_Metab_HTH_regulators"/>
</dbReference>
<dbReference type="InterPro" id="IPR036390">
    <property type="entry name" value="WH_DNA-bd_sf"/>
</dbReference>
<keyword evidence="3" id="KW-0804">Transcription</keyword>
<dbReference type="InterPro" id="IPR001034">
    <property type="entry name" value="DeoR_HTH"/>
</dbReference>
<evidence type="ECO:0000259" key="4">
    <source>
        <dbReference type="PROSITE" id="PS51000"/>
    </source>
</evidence>
<organism evidence="5 6">
    <name type="scientific">Propionispora vibrioides</name>
    <dbReference type="NCBI Taxonomy" id="112903"/>
    <lineage>
        <taxon>Bacteria</taxon>
        <taxon>Bacillati</taxon>
        <taxon>Bacillota</taxon>
        <taxon>Negativicutes</taxon>
        <taxon>Selenomonadales</taxon>
        <taxon>Sporomusaceae</taxon>
        <taxon>Propionispora</taxon>
    </lineage>
</organism>
<dbReference type="InterPro" id="IPR018356">
    <property type="entry name" value="Tscrpt_reg_HTH_DeoR_CS"/>
</dbReference>
<dbReference type="InterPro" id="IPR014036">
    <property type="entry name" value="DeoR-like_C"/>
</dbReference>
<dbReference type="PROSITE" id="PS51000">
    <property type="entry name" value="HTH_DEOR_2"/>
    <property type="match status" value="1"/>
</dbReference>
<dbReference type="PANTHER" id="PTHR30363">
    <property type="entry name" value="HTH-TYPE TRANSCRIPTIONAL REGULATOR SRLR-RELATED"/>
    <property type="match status" value="1"/>
</dbReference>
<dbReference type="Proteomes" id="UP000198847">
    <property type="component" value="Unassembled WGS sequence"/>
</dbReference>